<sequence>MESDPAPYAGVWKMRGKLKKFQPDEIQMAADVKYKMCLAFLPAGLDTWAEKPAKSKPVPEVSAVKETN</sequence>
<gene>
    <name evidence="1" type="ORF">RUM43_006545</name>
</gene>
<proteinExistence type="predicted"/>
<evidence type="ECO:0000313" key="2">
    <source>
        <dbReference type="Proteomes" id="UP001372834"/>
    </source>
</evidence>
<evidence type="ECO:0000313" key="1">
    <source>
        <dbReference type="EMBL" id="KAK6626238.1"/>
    </source>
</evidence>
<dbReference type="EMBL" id="JAWJWE010000037">
    <property type="protein sequence ID" value="KAK6626238.1"/>
    <property type="molecule type" value="Genomic_DNA"/>
</dbReference>
<organism evidence="1 2">
    <name type="scientific">Polyplax serrata</name>
    <name type="common">Common mouse louse</name>
    <dbReference type="NCBI Taxonomy" id="468196"/>
    <lineage>
        <taxon>Eukaryota</taxon>
        <taxon>Metazoa</taxon>
        <taxon>Ecdysozoa</taxon>
        <taxon>Arthropoda</taxon>
        <taxon>Hexapoda</taxon>
        <taxon>Insecta</taxon>
        <taxon>Pterygota</taxon>
        <taxon>Neoptera</taxon>
        <taxon>Paraneoptera</taxon>
        <taxon>Psocodea</taxon>
        <taxon>Troctomorpha</taxon>
        <taxon>Phthiraptera</taxon>
        <taxon>Anoplura</taxon>
        <taxon>Polyplacidae</taxon>
        <taxon>Polyplax</taxon>
    </lineage>
</organism>
<accession>A0AAN8NTI6</accession>
<name>A0AAN8NTI6_POLSC</name>
<dbReference type="Proteomes" id="UP001372834">
    <property type="component" value="Unassembled WGS sequence"/>
</dbReference>
<comment type="caution">
    <text evidence="1">The sequence shown here is derived from an EMBL/GenBank/DDBJ whole genome shotgun (WGS) entry which is preliminary data.</text>
</comment>
<dbReference type="AlphaFoldDB" id="A0AAN8NTI6"/>
<protein>
    <submittedName>
        <fullName evidence="1">Uncharacterized protein</fullName>
    </submittedName>
</protein>
<reference evidence="1 2" key="1">
    <citation type="submission" date="2023-10" db="EMBL/GenBank/DDBJ databases">
        <title>Genomes of two closely related lineages of the louse Polyplax serrata with different host specificities.</title>
        <authorList>
            <person name="Martinu J."/>
            <person name="Tarabai H."/>
            <person name="Stefka J."/>
            <person name="Hypsa V."/>
        </authorList>
    </citation>
    <scope>NUCLEOTIDE SEQUENCE [LARGE SCALE GENOMIC DNA]</scope>
    <source>
        <strain evidence="1">HR10_N</strain>
    </source>
</reference>